<dbReference type="RefSeq" id="WP_007503671.1">
    <property type="nucleotide sequence ID" value="NZ_AFCE01000104.1"/>
</dbReference>
<protein>
    <submittedName>
        <fullName evidence="2">Diguanylate phosphodiesterase</fullName>
    </submittedName>
    <submittedName>
        <fullName evidence="3">EAL domain-containing protein</fullName>
    </submittedName>
</protein>
<dbReference type="InterPro" id="IPR001633">
    <property type="entry name" value="EAL_dom"/>
</dbReference>
<dbReference type="GO" id="GO:0071111">
    <property type="term" value="F:cyclic-guanylate-specific phosphodiesterase activity"/>
    <property type="evidence" value="ECO:0007669"/>
    <property type="project" value="InterPro"/>
</dbReference>
<dbReference type="AlphaFoldDB" id="F5L5B9"/>
<accession>F5L5B9</accession>
<dbReference type="Pfam" id="PF00563">
    <property type="entry name" value="EAL"/>
    <property type="match status" value="1"/>
</dbReference>
<name>F5L5B9_CALTT</name>
<dbReference type="eggNOG" id="COG2200">
    <property type="taxonomic scope" value="Bacteria"/>
</dbReference>
<dbReference type="EMBL" id="AFCE01000104">
    <property type="protein sequence ID" value="EGL83454.1"/>
    <property type="molecule type" value="Genomic_DNA"/>
</dbReference>
<reference evidence="2 4" key="1">
    <citation type="journal article" date="2011" name="J. Bacteriol.">
        <title>Draft genome sequence of the thermoalkaliphilic Caldalkalibacillus thermarum strain TA2.A1.</title>
        <authorList>
            <person name="Kalamorz F."/>
            <person name="Keis S."/>
            <person name="McMillan D.G."/>
            <person name="Olsson K."/>
            <person name="Stanton J.A."/>
            <person name="Stockwell P."/>
            <person name="Black M.A."/>
            <person name="Klingeman D.M."/>
            <person name="Land M.L."/>
            <person name="Han C.S."/>
            <person name="Martin S.L."/>
            <person name="Becher S.A."/>
            <person name="Peddie C.J."/>
            <person name="Morgan H.W."/>
            <person name="Matthies D."/>
            <person name="Preiss L."/>
            <person name="Meier T."/>
            <person name="Brown S.D."/>
            <person name="Cook G.M."/>
        </authorList>
    </citation>
    <scope>NUCLEOTIDE SEQUENCE [LARGE SCALE GENOMIC DNA]</scope>
    <source>
        <strain evidence="2 4">TA2.A1</strain>
    </source>
</reference>
<dbReference type="Proteomes" id="UP000825179">
    <property type="component" value="Chromosome"/>
</dbReference>
<dbReference type="PANTHER" id="PTHR33121">
    <property type="entry name" value="CYCLIC DI-GMP PHOSPHODIESTERASE PDEF"/>
    <property type="match status" value="1"/>
</dbReference>
<reference evidence="3" key="3">
    <citation type="submission" date="2021-08" db="EMBL/GenBank/DDBJ databases">
        <authorList>
            <person name="de Jong S."/>
            <person name="van den Broek M."/>
            <person name="Merkel A."/>
            <person name="de la Torre Cortes P."/>
            <person name="Kalamorz F."/>
            <person name="Cook G."/>
            <person name="van Loosdrecht M."/>
            <person name="McMillan D."/>
        </authorList>
    </citation>
    <scope>NUCLEOTIDE SEQUENCE</scope>
    <source>
        <strain evidence="3">TA2.A1</strain>
    </source>
</reference>
<evidence type="ECO:0000313" key="3">
    <source>
        <dbReference type="EMBL" id="QZT34920.1"/>
    </source>
</evidence>
<keyword evidence="5" id="KW-1185">Reference proteome</keyword>
<reference evidence="3 5" key="2">
    <citation type="journal article" date="2020" name="Extremophiles">
        <title>Genomic analysis of Caldalkalibacillus thermarum TA2.A1 reveals aerobic alkaliphilic metabolism and evolutionary hallmarks linking alkaliphilic bacteria and plant life.</title>
        <authorList>
            <person name="de Jong S.I."/>
            <person name="van den Broek M.A."/>
            <person name="Merkel A.Y."/>
            <person name="de la Torre Cortes P."/>
            <person name="Kalamorz F."/>
            <person name="Cook G.M."/>
            <person name="van Loosdrecht M.C.M."/>
            <person name="McMillan D.G.G."/>
        </authorList>
    </citation>
    <scope>NUCLEOTIDE SEQUENCE [LARGE SCALE GENOMIC DNA]</scope>
    <source>
        <strain evidence="3 5">TA2.A1</strain>
    </source>
</reference>
<sequence length="359" mass="40680">MNDSQRCHPTLSLPDKGQIQLTSQTPLPAHLLAQLETLLSWEVKQTVPLSLMADFKAREDLFQLAKLLQSHNPRLAGNHILIKLRKDQALNGSPPKTEPFQWWEEAQPLDVWLEKMEKESFLFLLQNEAVTFAAQPIYQLDAAHSTAELYGYELLMRPMGLAQRPDQLFALARTMDLHVALDALCRQKAIELSMHCLPGNVKRFINFLPTAIYNPEHCLRETFATIDRLKAPADLFVFEVVETEAVQNICHLQHIFDTCQQHGIQVALDDVCSGHNTLDMLIALQPHYAKLDRSVISHIDTEPHQQRLVSALVDLCATYNITLLAEGIESEEEWRCLKSLGVSLGQGYWLGRPQLLNPA</sequence>
<evidence type="ECO:0000313" key="2">
    <source>
        <dbReference type="EMBL" id="EGL83454.1"/>
    </source>
</evidence>
<dbReference type="Proteomes" id="UP000010716">
    <property type="component" value="Unassembled WGS sequence"/>
</dbReference>
<organism evidence="2 4">
    <name type="scientific">Caldalkalibacillus thermarum (strain TA2.A1)</name>
    <dbReference type="NCBI Taxonomy" id="986075"/>
    <lineage>
        <taxon>Bacteria</taxon>
        <taxon>Bacillati</taxon>
        <taxon>Bacillota</taxon>
        <taxon>Bacilli</taxon>
        <taxon>Bacillales</taxon>
        <taxon>Bacillaceae</taxon>
        <taxon>Caldalkalibacillus</taxon>
    </lineage>
</organism>
<dbReference type="InterPro" id="IPR035919">
    <property type="entry name" value="EAL_sf"/>
</dbReference>
<dbReference type="CDD" id="cd01948">
    <property type="entry name" value="EAL"/>
    <property type="match status" value="1"/>
</dbReference>
<evidence type="ECO:0000313" key="5">
    <source>
        <dbReference type="Proteomes" id="UP000825179"/>
    </source>
</evidence>
<dbReference type="SMART" id="SM00052">
    <property type="entry name" value="EAL"/>
    <property type="match status" value="1"/>
</dbReference>
<dbReference type="PROSITE" id="PS50883">
    <property type="entry name" value="EAL"/>
    <property type="match status" value="1"/>
</dbReference>
<dbReference type="SUPFAM" id="SSF141868">
    <property type="entry name" value="EAL domain-like"/>
    <property type="match status" value="1"/>
</dbReference>
<feature type="domain" description="EAL" evidence="1">
    <location>
        <begin position="113"/>
        <end position="359"/>
    </location>
</feature>
<proteinExistence type="predicted"/>
<dbReference type="EMBL" id="CP082237">
    <property type="protein sequence ID" value="QZT34920.1"/>
    <property type="molecule type" value="Genomic_DNA"/>
</dbReference>
<dbReference type="OrthoDB" id="581425at2"/>
<dbReference type="InterPro" id="IPR050706">
    <property type="entry name" value="Cyclic-di-GMP_PDE-like"/>
</dbReference>
<evidence type="ECO:0000313" key="4">
    <source>
        <dbReference type="Proteomes" id="UP000010716"/>
    </source>
</evidence>
<dbReference type="Gene3D" id="3.20.20.450">
    <property type="entry name" value="EAL domain"/>
    <property type="match status" value="1"/>
</dbReference>
<dbReference type="KEGG" id="cthu:HUR95_06650"/>
<evidence type="ECO:0000259" key="1">
    <source>
        <dbReference type="PROSITE" id="PS50883"/>
    </source>
</evidence>
<gene>
    <name evidence="2" type="ORF">CathTA2_0982</name>
    <name evidence="3" type="ORF">HUR95_06650</name>
</gene>
<dbReference type="PANTHER" id="PTHR33121:SF15">
    <property type="entry name" value="BLUE LIGHT- AND TEMPERATURE-REGULATED ANTIREPRESSOR BLUF"/>
    <property type="match status" value="1"/>
</dbReference>